<dbReference type="InterPro" id="IPR000014">
    <property type="entry name" value="PAS"/>
</dbReference>
<evidence type="ECO:0000256" key="3">
    <source>
        <dbReference type="ARBA" id="ARBA00022679"/>
    </source>
</evidence>
<dbReference type="EMBL" id="CP092109">
    <property type="protein sequence ID" value="UWZ78330.1"/>
    <property type="molecule type" value="Genomic_DNA"/>
</dbReference>
<dbReference type="Pfam" id="PF00672">
    <property type="entry name" value="HAMP"/>
    <property type="match status" value="1"/>
</dbReference>
<evidence type="ECO:0000313" key="10">
    <source>
        <dbReference type="EMBL" id="UWZ78330.1"/>
    </source>
</evidence>
<feature type="transmembrane region" description="Helical" evidence="7">
    <location>
        <begin position="215"/>
        <end position="235"/>
    </location>
</feature>
<dbReference type="InterPro" id="IPR013767">
    <property type="entry name" value="PAS_fold"/>
</dbReference>
<gene>
    <name evidence="10" type="ORF">L9S41_11580</name>
</gene>
<evidence type="ECO:0000256" key="2">
    <source>
        <dbReference type="ARBA" id="ARBA00012438"/>
    </source>
</evidence>
<dbReference type="SUPFAM" id="SSF55785">
    <property type="entry name" value="PYP-like sensor domain (PAS domain)"/>
    <property type="match status" value="1"/>
</dbReference>
<reference evidence="10" key="1">
    <citation type="journal article" date="2022" name="Environ. Microbiol.">
        <title>Geoalkalibacter halelectricus SAP #1 sp. nov. possessing extracellular electron transfer and mineral#reducing capabilities from a haloalkaline environment.</title>
        <authorList>
            <person name="Yadav S."/>
            <person name="Singh R."/>
            <person name="Sundharam S.S."/>
            <person name="Chaudhary S."/>
            <person name="Krishnamurthi S."/>
            <person name="Patil S.A."/>
        </authorList>
    </citation>
    <scope>NUCLEOTIDE SEQUENCE</scope>
    <source>
        <strain evidence="10">SAP-1</strain>
    </source>
</reference>
<dbReference type="InterPro" id="IPR050351">
    <property type="entry name" value="BphY/WalK/GraS-like"/>
</dbReference>
<keyword evidence="6" id="KW-0175">Coiled coil</keyword>
<feature type="coiled-coil region" evidence="6">
    <location>
        <begin position="278"/>
        <end position="305"/>
    </location>
</feature>
<evidence type="ECO:0000256" key="5">
    <source>
        <dbReference type="ARBA" id="ARBA00023136"/>
    </source>
</evidence>
<evidence type="ECO:0000256" key="7">
    <source>
        <dbReference type="SAM" id="Phobius"/>
    </source>
</evidence>
<keyword evidence="7" id="KW-1133">Transmembrane helix</keyword>
<feature type="domain" description="PAS" evidence="8">
    <location>
        <begin position="295"/>
        <end position="349"/>
    </location>
</feature>
<name>A0ABY5ZGM9_9BACT</name>
<dbReference type="NCBIfam" id="TIGR00229">
    <property type="entry name" value="sensory_box"/>
    <property type="match status" value="1"/>
</dbReference>
<evidence type="ECO:0000313" key="11">
    <source>
        <dbReference type="Proteomes" id="UP001060414"/>
    </source>
</evidence>
<dbReference type="RefSeq" id="WP_260746679.1">
    <property type="nucleotide sequence ID" value="NZ_CP092109.1"/>
</dbReference>
<dbReference type="InterPro" id="IPR035965">
    <property type="entry name" value="PAS-like_dom_sf"/>
</dbReference>
<dbReference type="SUPFAM" id="SSF158472">
    <property type="entry name" value="HAMP domain-like"/>
    <property type="match status" value="1"/>
</dbReference>
<keyword evidence="7" id="KW-0812">Transmembrane</keyword>
<dbReference type="SMART" id="SM00091">
    <property type="entry name" value="PAS"/>
    <property type="match status" value="1"/>
</dbReference>
<dbReference type="Proteomes" id="UP001060414">
    <property type="component" value="Chromosome"/>
</dbReference>
<keyword evidence="4" id="KW-0418">Kinase</keyword>
<dbReference type="PANTHER" id="PTHR42878">
    <property type="entry name" value="TWO-COMPONENT HISTIDINE KINASE"/>
    <property type="match status" value="1"/>
</dbReference>
<sequence>MNFFRNLGLLAKISVIVVAILTLFLGFNALINYRQQKSIILEEALMKARGAAYHAVQAREYLSAEYLEGGIELSRERYGLIPVVASNRIGLLVAQDLGYHIRQTSDRYRNPDNAPDAFEAEALKAFRAEHSLLEYFEETTQAGEPMFRYLLPFSADESCLQCHGDPDQAPAYIQELFPRETDQAYHYELGEIIGAASISIPMEDLYRQIYTNLRFDLLVTGGTFLALITCLGFLIRLTVTRPLSQLGAAIGGIMRTGRFDEQIPGRGRDEIGHLIEVFNDMTTHLREKTNELEESERRFRLLTENARDGIISFLANGQIILFNRQAEKIFGYSKREAIGMTISELIHPECASLHELGAQEYLRIHSAELMKTIRRIPGRRRDGSAMPIELALSLTESDGHIFYTAIVRV</sequence>
<dbReference type="Pfam" id="PF11845">
    <property type="entry name" value="Tll0287-like"/>
    <property type="match status" value="1"/>
</dbReference>
<evidence type="ECO:0000259" key="9">
    <source>
        <dbReference type="PROSITE" id="PS50885"/>
    </source>
</evidence>
<evidence type="ECO:0000256" key="1">
    <source>
        <dbReference type="ARBA" id="ARBA00000085"/>
    </source>
</evidence>
<dbReference type="CDD" id="cd00130">
    <property type="entry name" value="PAS"/>
    <property type="match status" value="1"/>
</dbReference>
<feature type="transmembrane region" description="Helical" evidence="7">
    <location>
        <begin position="6"/>
        <end position="31"/>
    </location>
</feature>
<accession>A0ABY5ZGM9</accession>
<keyword evidence="5 7" id="KW-0472">Membrane</keyword>
<keyword evidence="3" id="KW-0808">Transferase</keyword>
<dbReference type="Pfam" id="PF00989">
    <property type="entry name" value="PAS"/>
    <property type="match status" value="1"/>
</dbReference>
<dbReference type="PANTHER" id="PTHR42878:SF15">
    <property type="entry name" value="BACTERIOPHYTOCHROME"/>
    <property type="match status" value="1"/>
</dbReference>
<dbReference type="InterPro" id="IPR003660">
    <property type="entry name" value="HAMP_dom"/>
</dbReference>
<comment type="catalytic activity">
    <reaction evidence="1">
        <text>ATP + protein L-histidine = ADP + protein N-phospho-L-histidine.</text>
        <dbReference type="EC" id="2.7.13.3"/>
    </reaction>
</comment>
<evidence type="ECO:0000256" key="6">
    <source>
        <dbReference type="SAM" id="Coils"/>
    </source>
</evidence>
<evidence type="ECO:0000259" key="8">
    <source>
        <dbReference type="PROSITE" id="PS50112"/>
    </source>
</evidence>
<dbReference type="Gene3D" id="3.30.450.20">
    <property type="entry name" value="PAS domain"/>
    <property type="match status" value="1"/>
</dbReference>
<evidence type="ECO:0000256" key="4">
    <source>
        <dbReference type="ARBA" id="ARBA00022777"/>
    </source>
</evidence>
<dbReference type="SMART" id="SM00304">
    <property type="entry name" value="HAMP"/>
    <property type="match status" value="1"/>
</dbReference>
<organism evidence="10 11">
    <name type="scientific">Geoalkalibacter halelectricus</name>
    <dbReference type="NCBI Taxonomy" id="2847045"/>
    <lineage>
        <taxon>Bacteria</taxon>
        <taxon>Pseudomonadati</taxon>
        <taxon>Thermodesulfobacteriota</taxon>
        <taxon>Desulfuromonadia</taxon>
        <taxon>Desulfuromonadales</taxon>
        <taxon>Geoalkalibacteraceae</taxon>
        <taxon>Geoalkalibacter</taxon>
    </lineage>
</organism>
<proteinExistence type="predicted"/>
<dbReference type="EC" id="2.7.13.3" evidence="2"/>
<keyword evidence="11" id="KW-1185">Reference proteome</keyword>
<feature type="domain" description="HAMP" evidence="9">
    <location>
        <begin position="237"/>
        <end position="290"/>
    </location>
</feature>
<protein>
    <recommendedName>
        <fullName evidence="2">histidine kinase</fullName>
        <ecNumber evidence="2">2.7.13.3</ecNumber>
    </recommendedName>
</protein>
<dbReference type="CDD" id="cd06225">
    <property type="entry name" value="HAMP"/>
    <property type="match status" value="1"/>
</dbReference>
<dbReference type="PROSITE" id="PS50112">
    <property type="entry name" value="PAS"/>
    <property type="match status" value="1"/>
</dbReference>
<dbReference type="Gene3D" id="6.10.340.10">
    <property type="match status" value="1"/>
</dbReference>
<dbReference type="InterPro" id="IPR021796">
    <property type="entry name" value="Tll0287-like_dom"/>
</dbReference>
<dbReference type="PROSITE" id="PS50885">
    <property type="entry name" value="HAMP"/>
    <property type="match status" value="1"/>
</dbReference>